<reference evidence="2" key="1">
    <citation type="submission" date="2018-02" db="EMBL/GenBank/DDBJ databases">
        <title>Rhizophora mucronata_Transcriptome.</title>
        <authorList>
            <person name="Meera S.P."/>
            <person name="Sreeshan A."/>
            <person name="Augustine A."/>
        </authorList>
    </citation>
    <scope>NUCLEOTIDE SEQUENCE</scope>
    <source>
        <tissue evidence="2">Leaf</tissue>
    </source>
</reference>
<dbReference type="EMBL" id="GGEC01016426">
    <property type="protein sequence ID" value="MBW96909.1"/>
    <property type="molecule type" value="Transcribed_RNA"/>
</dbReference>
<evidence type="ECO:0000313" key="2">
    <source>
        <dbReference type="EMBL" id="MBW96909.1"/>
    </source>
</evidence>
<keyword evidence="1" id="KW-0812">Transmembrane</keyword>
<feature type="transmembrane region" description="Helical" evidence="1">
    <location>
        <begin position="32"/>
        <end position="52"/>
    </location>
</feature>
<proteinExistence type="predicted"/>
<keyword evidence="1" id="KW-0472">Membrane</keyword>
<name>A0A2P2JTY2_RHIMU</name>
<protein>
    <submittedName>
        <fullName evidence="2">Uncharacterized protein</fullName>
    </submittedName>
</protein>
<evidence type="ECO:0000256" key="1">
    <source>
        <dbReference type="SAM" id="Phobius"/>
    </source>
</evidence>
<sequence length="71" mass="8188">MFPFNFAGSIIHKKLESLETEANRMVGFIPTLSFPCTFFFSLFTPICRIGLINYTRKYTTKRDVFHSSVGD</sequence>
<organism evidence="2">
    <name type="scientific">Rhizophora mucronata</name>
    <name type="common">Asiatic mangrove</name>
    <dbReference type="NCBI Taxonomy" id="61149"/>
    <lineage>
        <taxon>Eukaryota</taxon>
        <taxon>Viridiplantae</taxon>
        <taxon>Streptophyta</taxon>
        <taxon>Embryophyta</taxon>
        <taxon>Tracheophyta</taxon>
        <taxon>Spermatophyta</taxon>
        <taxon>Magnoliopsida</taxon>
        <taxon>eudicotyledons</taxon>
        <taxon>Gunneridae</taxon>
        <taxon>Pentapetalae</taxon>
        <taxon>rosids</taxon>
        <taxon>fabids</taxon>
        <taxon>Malpighiales</taxon>
        <taxon>Rhizophoraceae</taxon>
        <taxon>Rhizophora</taxon>
    </lineage>
</organism>
<dbReference type="AlphaFoldDB" id="A0A2P2JTY2"/>
<accession>A0A2P2JTY2</accession>
<keyword evidence="1" id="KW-1133">Transmembrane helix</keyword>